<dbReference type="PROSITE" id="PS50005">
    <property type="entry name" value="TPR"/>
    <property type="match status" value="1"/>
</dbReference>
<sequence length="157" mass="17907">MTGPEWHREMMSRLNTVESRLRQEGDPSGDLRVERADLLALLDRVDEAQALYWQVLIEHPAHPAALINLGVLLVRTGYHQAGERCFEEAVNRHPRLSAGYVNWAHVLGEQDDWQRARLLYHQALALEPDSVQACVSHPLSRDWVSWRPLSGPCRSSV</sequence>
<dbReference type="PANTHER" id="PTHR44809">
    <property type="match status" value="1"/>
</dbReference>
<keyword evidence="3" id="KW-1185">Reference proteome</keyword>
<evidence type="ECO:0000256" key="1">
    <source>
        <dbReference type="PROSITE-ProRule" id="PRU00339"/>
    </source>
</evidence>
<dbReference type="KEGG" id="sap:Sulac_2295"/>
<evidence type="ECO:0000313" key="2">
    <source>
        <dbReference type="EMBL" id="AEW05764.1"/>
    </source>
</evidence>
<proteinExistence type="predicted"/>
<dbReference type="STRING" id="679936.Sulac_2295"/>
<dbReference type="InterPro" id="IPR011990">
    <property type="entry name" value="TPR-like_helical_dom_sf"/>
</dbReference>
<dbReference type="AlphaFoldDB" id="G8TU92"/>
<accession>G8TU92</accession>
<dbReference type="PATRIC" id="fig|679936.5.peg.2379"/>
<dbReference type="PANTHER" id="PTHR44809:SF1">
    <property type="entry name" value="PROTEIN O-MANNOSYL-TRANSFERASE TMTC1"/>
    <property type="match status" value="1"/>
</dbReference>
<protein>
    <submittedName>
        <fullName evidence="2">Tetratricopeptide TPR_1 repeat-containing protein</fullName>
    </submittedName>
</protein>
<keyword evidence="1" id="KW-0802">TPR repeat</keyword>
<name>G8TU92_SULAD</name>
<dbReference type="InterPro" id="IPR019734">
    <property type="entry name" value="TPR_rpt"/>
</dbReference>
<dbReference type="HOGENOM" id="CLU_1757870_0_0_9"/>
<feature type="repeat" description="TPR" evidence="1">
    <location>
        <begin position="97"/>
        <end position="130"/>
    </location>
</feature>
<dbReference type="Proteomes" id="UP000005439">
    <property type="component" value="Chromosome"/>
</dbReference>
<evidence type="ECO:0000313" key="3">
    <source>
        <dbReference type="Proteomes" id="UP000005439"/>
    </source>
</evidence>
<dbReference type="SMART" id="SM00028">
    <property type="entry name" value="TPR"/>
    <property type="match status" value="3"/>
</dbReference>
<dbReference type="Gene3D" id="1.25.40.10">
    <property type="entry name" value="Tetratricopeptide repeat domain"/>
    <property type="match status" value="1"/>
</dbReference>
<dbReference type="SUPFAM" id="SSF48452">
    <property type="entry name" value="TPR-like"/>
    <property type="match status" value="1"/>
</dbReference>
<dbReference type="EMBL" id="CP003179">
    <property type="protein sequence ID" value="AEW05764.1"/>
    <property type="molecule type" value="Genomic_DNA"/>
</dbReference>
<gene>
    <name evidence="2" type="ordered locus">Sulac_2295</name>
</gene>
<dbReference type="InterPro" id="IPR052943">
    <property type="entry name" value="TMTC_O-mannosyl-trnsfr"/>
</dbReference>
<reference evidence="2 3" key="2">
    <citation type="journal article" date="2012" name="Stand. Genomic Sci.">
        <title>Complete genome sequence of the moderately thermophilic mineral-sulfide-oxidizing firmicute Sulfobacillus acidophilus type strain (NAL(T)).</title>
        <authorList>
            <person name="Anderson I."/>
            <person name="Chertkov O."/>
            <person name="Chen A."/>
            <person name="Saunders E."/>
            <person name="Lapidus A."/>
            <person name="Nolan M."/>
            <person name="Lucas S."/>
            <person name="Hammon N."/>
            <person name="Deshpande S."/>
            <person name="Cheng J.F."/>
            <person name="Han C."/>
            <person name="Tapia R."/>
            <person name="Goodwin L.A."/>
            <person name="Pitluck S."/>
            <person name="Liolios K."/>
            <person name="Pagani I."/>
            <person name="Ivanova N."/>
            <person name="Mikhailova N."/>
            <person name="Pati A."/>
            <person name="Palaniappan K."/>
            <person name="Land M."/>
            <person name="Pan C."/>
            <person name="Rohde M."/>
            <person name="Pukall R."/>
            <person name="Goker M."/>
            <person name="Detter J.C."/>
            <person name="Woyke T."/>
            <person name="Bristow J."/>
            <person name="Eisen J.A."/>
            <person name="Markowitz V."/>
            <person name="Hugenholtz P."/>
            <person name="Kyrpides N.C."/>
            <person name="Klenk H.P."/>
            <person name="Mavromatis K."/>
        </authorList>
    </citation>
    <scope>NUCLEOTIDE SEQUENCE [LARGE SCALE GENOMIC DNA]</scope>
    <source>
        <strain evidence="3">ATCC 700253 / DSM 10332 / NAL</strain>
    </source>
</reference>
<organism evidence="2 3">
    <name type="scientific">Sulfobacillus acidophilus (strain ATCC 700253 / DSM 10332 / NAL)</name>
    <dbReference type="NCBI Taxonomy" id="679936"/>
    <lineage>
        <taxon>Bacteria</taxon>
        <taxon>Bacillati</taxon>
        <taxon>Bacillota</taxon>
        <taxon>Clostridia</taxon>
        <taxon>Eubacteriales</taxon>
        <taxon>Clostridiales Family XVII. Incertae Sedis</taxon>
        <taxon>Sulfobacillus</taxon>
    </lineage>
</organism>
<reference evidence="3" key="1">
    <citation type="submission" date="2011-12" db="EMBL/GenBank/DDBJ databases">
        <title>The complete genome of chromosome of Sulfobacillus acidophilus DSM 10332.</title>
        <authorList>
            <person name="Lucas S."/>
            <person name="Han J."/>
            <person name="Lapidus A."/>
            <person name="Bruce D."/>
            <person name="Goodwin L."/>
            <person name="Pitluck S."/>
            <person name="Peters L."/>
            <person name="Kyrpides N."/>
            <person name="Mavromatis K."/>
            <person name="Ivanova N."/>
            <person name="Mikhailova N."/>
            <person name="Chertkov O."/>
            <person name="Saunders E."/>
            <person name="Detter J.C."/>
            <person name="Tapia R."/>
            <person name="Han C."/>
            <person name="Land M."/>
            <person name="Hauser L."/>
            <person name="Markowitz V."/>
            <person name="Cheng J.-F."/>
            <person name="Hugenholtz P."/>
            <person name="Woyke T."/>
            <person name="Wu D."/>
            <person name="Pukall R."/>
            <person name="Gehrich-Schroeter G."/>
            <person name="Schneider S."/>
            <person name="Klenk H.-P."/>
            <person name="Eisen J.A."/>
        </authorList>
    </citation>
    <scope>NUCLEOTIDE SEQUENCE [LARGE SCALE GENOMIC DNA]</scope>
    <source>
        <strain evidence="3">ATCC 700253 / DSM 10332 / NAL</strain>
    </source>
</reference>